<keyword evidence="1" id="KW-1133">Transmembrane helix</keyword>
<feature type="transmembrane region" description="Helical" evidence="1">
    <location>
        <begin position="308"/>
        <end position="329"/>
    </location>
</feature>
<keyword evidence="1" id="KW-0812">Transmembrane</keyword>
<keyword evidence="3" id="KW-1185">Reference proteome</keyword>
<feature type="transmembrane region" description="Helical" evidence="1">
    <location>
        <begin position="138"/>
        <end position="160"/>
    </location>
</feature>
<reference evidence="2 3" key="1">
    <citation type="submission" date="2019-03" db="EMBL/GenBank/DDBJ databases">
        <title>Draft genome sequences of novel Actinobacteria.</title>
        <authorList>
            <person name="Sahin N."/>
            <person name="Ay H."/>
            <person name="Saygin H."/>
        </authorList>
    </citation>
    <scope>NUCLEOTIDE SEQUENCE [LARGE SCALE GENOMIC DNA]</scope>
    <source>
        <strain evidence="2 3">DSM 41900</strain>
    </source>
</reference>
<comment type="caution">
    <text evidence="2">The sequence shown here is derived from an EMBL/GenBank/DDBJ whole genome shotgun (WGS) entry which is preliminary data.</text>
</comment>
<keyword evidence="1" id="KW-0472">Membrane</keyword>
<evidence type="ECO:0000313" key="2">
    <source>
        <dbReference type="EMBL" id="TDC63473.1"/>
    </source>
</evidence>
<feature type="transmembrane region" description="Helical" evidence="1">
    <location>
        <begin position="349"/>
        <end position="374"/>
    </location>
</feature>
<feature type="transmembrane region" description="Helical" evidence="1">
    <location>
        <begin position="108"/>
        <end position="126"/>
    </location>
</feature>
<evidence type="ECO:0000256" key="1">
    <source>
        <dbReference type="SAM" id="Phobius"/>
    </source>
</evidence>
<dbReference type="Proteomes" id="UP000295345">
    <property type="component" value="Unassembled WGS sequence"/>
</dbReference>
<dbReference type="AlphaFoldDB" id="A0A4R4SP76"/>
<name>A0A4R4SP76_9ACTN</name>
<accession>A0A4R4SP76</accession>
<evidence type="ECO:0008006" key="4">
    <source>
        <dbReference type="Google" id="ProtNLM"/>
    </source>
</evidence>
<organism evidence="2 3">
    <name type="scientific">Streptomyces hainanensis</name>
    <dbReference type="NCBI Taxonomy" id="402648"/>
    <lineage>
        <taxon>Bacteria</taxon>
        <taxon>Bacillati</taxon>
        <taxon>Actinomycetota</taxon>
        <taxon>Actinomycetes</taxon>
        <taxon>Kitasatosporales</taxon>
        <taxon>Streptomycetaceae</taxon>
        <taxon>Streptomyces</taxon>
    </lineage>
</organism>
<evidence type="ECO:0000313" key="3">
    <source>
        <dbReference type="Proteomes" id="UP000295345"/>
    </source>
</evidence>
<proteinExistence type="predicted"/>
<gene>
    <name evidence="2" type="ORF">E1283_32330</name>
</gene>
<feature type="transmembrane region" description="Helical" evidence="1">
    <location>
        <begin position="234"/>
        <end position="253"/>
    </location>
</feature>
<sequence>MVFHPLGFRADGAEWIVGRRDAGSYVAVPDAGVRAIRALESGATVRDTRARIRAETGQDLDVAGFVRTLAGLGMVASIDGRTQPGPEPVASSLPRVTPRQVRWTLSPLLHGALLALALCGVAVAVFRPAAVPRLGDLLWAEHGTVVLLTQAALTWLLIFLHELAHLLTARAAGVPGQIRLGTRLHFLVAQTEVSGIWLADRRTRLTVYLAGIVLDLAICGAGLTAMALWGGIPVLTVLVLAALFGTASQLMVFMRTDLYFVLQDLTGCRNMFGDAIGHLRFLAARLVRRPARDPLAGLPGRERRALRWYAVLLVGGSGTALVLGVNILTQVTWPLLRRSLTAVVEPTDWVTALDAATTIAVVGGLQCLWAWAWWRRHGPRVRRLLSRRRTPAL</sequence>
<dbReference type="OrthoDB" id="4515621at2"/>
<protein>
    <recommendedName>
        <fullName evidence="4">PqqD family protein</fullName>
    </recommendedName>
</protein>
<dbReference type="EMBL" id="SMKI01000556">
    <property type="protein sequence ID" value="TDC63473.1"/>
    <property type="molecule type" value="Genomic_DNA"/>
</dbReference>
<feature type="transmembrane region" description="Helical" evidence="1">
    <location>
        <begin position="205"/>
        <end position="228"/>
    </location>
</feature>